<dbReference type="Gene3D" id="3.40.50.300">
    <property type="entry name" value="P-loop containing nucleotide triphosphate hydrolases"/>
    <property type="match status" value="1"/>
</dbReference>
<proteinExistence type="predicted"/>
<organism evidence="1 2">
    <name type="scientific">Actinomadura rubteroloni</name>
    <dbReference type="NCBI Taxonomy" id="1926885"/>
    <lineage>
        <taxon>Bacteria</taxon>
        <taxon>Bacillati</taxon>
        <taxon>Actinomycetota</taxon>
        <taxon>Actinomycetes</taxon>
        <taxon>Streptosporangiales</taxon>
        <taxon>Thermomonosporaceae</taxon>
        <taxon>Actinomadura</taxon>
    </lineage>
</organism>
<sequence length="365" mass="38221">MVTRLVLGYLGAQIDLTIEDAPGADAALEFLSSHFTVDEVLGDADVSAFAEVRVTAGTGPQPGSPGRGAVEEVFVRESASEFFTIPARRVRDGDVEYIDCTKTGTRFVLDSRRGSVDVALGPDGAMDLVELLRDLVLKHHENNGAVVLHATAAVRDGRAVLIAGAKGAGKSTLLLELVEHHGYRIMSGDKTVLIERDGGALVVAGWPDYPHLGYHTIMKYPGLAEIAGLPADYRPPEASAFSPFGKVAVNPVGFRERFPGVPCGAELPVAALLSPAIGPGERTSVTPVASVAGPRIEELREVAESAFDGAHAAWHSFVPDRRGGHVVGRERILAALAAVPAWRVRGRGDLSGVALPDVLAGGGGA</sequence>
<dbReference type="RefSeq" id="WP_103563500.1">
    <property type="nucleotide sequence ID" value="NZ_MTBP01000002.1"/>
</dbReference>
<dbReference type="AlphaFoldDB" id="A0A2P4UH42"/>
<protein>
    <submittedName>
        <fullName evidence="1">HprK-related kinase B</fullName>
    </submittedName>
</protein>
<reference evidence="1 2" key="1">
    <citation type="journal article" date="2017" name="Chemistry">
        <title>Isolation, Biosynthesis and Chemical Modifications of Rubterolones A-F: Rare Tropolone Alkaloids from Actinomadura sp. 5-2.</title>
        <authorList>
            <person name="Guo H."/>
            <person name="Benndorf R."/>
            <person name="Leichnitz D."/>
            <person name="Klassen J.L."/>
            <person name="Vollmers J."/>
            <person name="Gorls H."/>
            <person name="Steinacker M."/>
            <person name="Weigel C."/>
            <person name="Dahse H.M."/>
            <person name="Kaster A.K."/>
            <person name="de Beer Z.W."/>
            <person name="Poulsen M."/>
            <person name="Beemelmanns C."/>
        </authorList>
    </citation>
    <scope>NUCLEOTIDE SEQUENCE [LARGE SCALE GENOMIC DNA]</scope>
    <source>
        <strain evidence="1 2">5-2</strain>
    </source>
</reference>
<evidence type="ECO:0000313" key="2">
    <source>
        <dbReference type="Proteomes" id="UP000242367"/>
    </source>
</evidence>
<dbReference type="EMBL" id="MTBP01000002">
    <property type="protein sequence ID" value="POM24361.1"/>
    <property type="molecule type" value="Genomic_DNA"/>
</dbReference>
<dbReference type="Proteomes" id="UP000242367">
    <property type="component" value="Unassembled WGS sequence"/>
</dbReference>
<keyword evidence="1" id="KW-0808">Transferase</keyword>
<comment type="caution">
    <text evidence="1">The sequence shown here is derived from an EMBL/GenBank/DDBJ whole genome shotgun (WGS) entry which is preliminary data.</text>
</comment>
<keyword evidence="1" id="KW-0418">Kinase</keyword>
<dbReference type="InterPro" id="IPR027417">
    <property type="entry name" value="P-loop_NTPase"/>
</dbReference>
<keyword evidence="2" id="KW-1185">Reference proteome</keyword>
<dbReference type="SUPFAM" id="SSF53795">
    <property type="entry name" value="PEP carboxykinase-like"/>
    <property type="match status" value="1"/>
</dbReference>
<accession>A0A2P4UH42</accession>
<name>A0A2P4UH42_9ACTN</name>
<dbReference type="GO" id="GO:0016301">
    <property type="term" value="F:kinase activity"/>
    <property type="evidence" value="ECO:0007669"/>
    <property type="project" value="UniProtKB-KW"/>
</dbReference>
<gene>
    <name evidence="1" type="ORF">BTM25_29900</name>
</gene>
<evidence type="ECO:0000313" key="1">
    <source>
        <dbReference type="EMBL" id="POM24361.1"/>
    </source>
</evidence>